<proteinExistence type="predicted"/>
<evidence type="ECO:0000313" key="1">
    <source>
        <dbReference type="EMBL" id="SVE00767.1"/>
    </source>
</evidence>
<name>A0A382ZYY9_9ZZZZ</name>
<sequence length="92" mass="10326">MITENIISMAELAKINDIKAVICSILPANGYPWKPGMDPAQKINAINRTMKDYAKKNVMVYLDYFSSMVDDKIGSEKIIHMMVCTQIKLGTV</sequence>
<accession>A0A382ZYY9</accession>
<dbReference type="AlphaFoldDB" id="A0A382ZYY9"/>
<protein>
    <submittedName>
        <fullName evidence="1">Uncharacterized protein</fullName>
    </submittedName>
</protein>
<dbReference type="InterPro" id="IPR036514">
    <property type="entry name" value="SGNH_hydro_sf"/>
</dbReference>
<dbReference type="Gene3D" id="3.40.50.1110">
    <property type="entry name" value="SGNH hydrolase"/>
    <property type="match status" value="1"/>
</dbReference>
<gene>
    <name evidence="1" type="ORF">METZ01_LOCUS453621</name>
</gene>
<dbReference type="SUPFAM" id="SSF52266">
    <property type="entry name" value="SGNH hydrolase"/>
    <property type="match status" value="1"/>
</dbReference>
<organism evidence="1">
    <name type="scientific">marine metagenome</name>
    <dbReference type="NCBI Taxonomy" id="408172"/>
    <lineage>
        <taxon>unclassified sequences</taxon>
        <taxon>metagenomes</taxon>
        <taxon>ecological metagenomes</taxon>
    </lineage>
</organism>
<dbReference type="EMBL" id="UINC01187835">
    <property type="protein sequence ID" value="SVE00767.1"/>
    <property type="molecule type" value="Genomic_DNA"/>
</dbReference>
<reference evidence="1" key="1">
    <citation type="submission" date="2018-05" db="EMBL/GenBank/DDBJ databases">
        <authorList>
            <person name="Lanie J.A."/>
            <person name="Ng W.-L."/>
            <person name="Kazmierczak K.M."/>
            <person name="Andrzejewski T.M."/>
            <person name="Davidsen T.M."/>
            <person name="Wayne K.J."/>
            <person name="Tettelin H."/>
            <person name="Glass J.I."/>
            <person name="Rusch D."/>
            <person name="Podicherti R."/>
            <person name="Tsui H.-C.T."/>
            <person name="Winkler M.E."/>
        </authorList>
    </citation>
    <scope>NUCLEOTIDE SEQUENCE</scope>
</reference>